<evidence type="ECO:0000256" key="1">
    <source>
        <dbReference type="SAM" id="MobiDB-lite"/>
    </source>
</evidence>
<sequence>MDINLSLPFLNSQEENISCPQGCLPTLPNQSQIDEQSSWVRMDISLSQSLLASSASVALNGVLQPTNRKQNYQCHPKPENVHLVGVNSGPLSSDK</sequence>
<dbReference type="EMBL" id="MU167214">
    <property type="protein sequence ID" value="KAG0151143.1"/>
    <property type="molecule type" value="Genomic_DNA"/>
</dbReference>
<comment type="caution">
    <text evidence="2">The sequence shown here is derived from an EMBL/GenBank/DDBJ whole genome shotgun (WGS) entry which is preliminary data.</text>
</comment>
<evidence type="ECO:0000313" key="3">
    <source>
        <dbReference type="Proteomes" id="UP000886653"/>
    </source>
</evidence>
<name>A0A9P6NVM3_9BASI</name>
<keyword evidence="3" id="KW-1185">Reference proteome</keyword>
<gene>
    <name evidence="2" type="ORF">CROQUDRAFT_86918</name>
</gene>
<feature type="region of interest" description="Disordered" evidence="1">
    <location>
        <begin position="73"/>
        <end position="95"/>
    </location>
</feature>
<reference evidence="2" key="1">
    <citation type="submission" date="2013-11" db="EMBL/GenBank/DDBJ databases">
        <title>Genome sequence of the fusiform rust pathogen reveals effectors for host alternation and coevolution with pine.</title>
        <authorList>
            <consortium name="DOE Joint Genome Institute"/>
            <person name="Smith K."/>
            <person name="Pendleton A."/>
            <person name="Kubisiak T."/>
            <person name="Anderson C."/>
            <person name="Salamov A."/>
            <person name="Aerts A."/>
            <person name="Riley R."/>
            <person name="Clum A."/>
            <person name="Lindquist E."/>
            <person name="Ence D."/>
            <person name="Campbell M."/>
            <person name="Kronenberg Z."/>
            <person name="Feau N."/>
            <person name="Dhillon B."/>
            <person name="Hamelin R."/>
            <person name="Burleigh J."/>
            <person name="Smith J."/>
            <person name="Yandell M."/>
            <person name="Nelson C."/>
            <person name="Grigoriev I."/>
            <person name="Davis J."/>
        </authorList>
    </citation>
    <scope>NUCLEOTIDE SEQUENCE</scope>
    <source>
        <strain evidence="2">G11</strain>
    </source>
</reference>
<dbReference type="AlphaFoldDB" id="A0A9P6NVM3"/>
<protein>
    <submittedName>
        <fullName evidence="2">Uncharacterized protein</fullName>
    </submittedName>
</protein>
<accession>A0A9P6NVM3</accession>
<evidence type="ECO:0000313" key="2">
    <source>
        <dbReference type="EMBL" id="KAG0151143.1"/>
    </source>
</evidence>
<organism evidence="2 3">
    <name type="scientific">Cronartium quercuum f. sp. fusiforme G11</name>
    <dbReference type="NCBI Taxonomy" id="708437"/>
    <lineage>
        <taxon>Eukaryota</taxon>
        <taxon>Fungi</taxon>
        <taxon>Dikarya</taxon>
        <taxon>Basidiomycota</taxon>
        <taxon>Pucciniomycotina</taxon>
        <taxon>Pucciniomycetes</taxon>
        <taxon>Pucciniales</taxon>
        <taxon>Coleosporiaceae</taxon>
        <taxon>Cronartium</taxon>
    </lineage>
</organism>
<proteinExistence type="predicted"/>
<dbReference type="Proteomes" id="UP000886653">
    <property type="component" value="Unassembled WGS sequence"/>
</dbReference>